<dbReference type="InterPro" id="IPR003146">
    <property type="entry name" value="M14A_act_pep"/>
</dbReference>
<accession>A0A915M1V0</accession>
<evidence type="ECO:0000256" key="8">
    <source>
        <dbReference type="ARBA" id="ARBA00022833"/>
    </source>
</evidence>
<dbReference type="WBParaSite" id="scaffold2410_cov197.g4812">
    <property type="protein sequence ID" value="scaffold2410_cov197.g4812"/>
    <property type="gene ID" value="scaffold2410_cov197.g4812"/>
</dbReference>
<name>A0A915M1V0_MELJA</name>
<comment type="similarity">
    <text evidence="2 11">Belongs to the peptidase M14 family.</text>
</comment>
<evidence type="ECO:0000256" key="4">
    <source>
        <dbReference type="ARBA" id="ARBA00022670"/>
    </source>
</evidence>
<dbReference type="PROSITE" id="PS52035">
    <property type="entry name" value="PEPTIDASE_M14"/>
    <property type="match status" value="1"/>
</dbReference>
<evidence type="ECO:0000256" key="10">
    <source>
        <dbReference type="ARBA" id="ARBA00023157"/>
    </source>
</evidence>
<evidence type="ECO:0000256" key="2">
    <source>
        <dbReference type="ARBA" id="ARBA00005988"/>
    </source>
</evidence>
<keyword evidence="9" id="KW-0482">Metalloprotease</keyword>
<comment type="cofactor">
    <cofactor evidence="1">
        <name>Zn(2+)</name>
        <dbReference type="ChEBI" id="CHEBI:29105"/>
    </cofactor>
</comment>
<dbReference type="AlphaFoldDB" id="A0A915M1V0"/>
<keyword evidence="6" id="KW-0732">Signal</keyword>
<protein>
    <submittedName>
        <fullName evidence="14">Peptidase M14 carboxypeptidase A domain-containing protein</fullName>
    </submittedName>
</protein>
<evidence type="ECO:0000313" key="14">
    <source>
        <dbReference type="WBParaSite" id="scaffold2410_cov197.g4812"/>
    </source>
</evidence>
<dbReference type="InterPro" id="IPR057246">
    <property type="entry name" value="CARBOXYPEPT_ZN_1"/>
</dbReference>
<keyword evidence="10" id="KW-1015">Disulfide bond</keyword>
<comment type="caution">
    <text evidence="11">Lacks conserved residue(s) required for the propagation of feature annotation.</text>
</comment>
<dbReference type="Pfam" id="PF00246">
    <property type="entry name" value="Peptidase_M14"/>
    <property type="match status" value="1"/>
</dbReference>
<dbReference type="InterPro" id="IPR036990">
    <property type="entry name" value="M14A-like_propep"/>
</dbReference>
<keyword evidence="13" id="KW-1185">Reference proteome</keyword>
<dbReference type="PROSITE" id="PS00132">
    <property type="entry name" value="CARBOXYPEPT_ZN_1"/>
    <property type="match status" value="1"/>
</dbReference>
<dbReference type="Proteomes" id="UP000887561">
    <property type="component" value="Unplaced"/>
</dbReference>
<evidence type="ECO:0000256" key="6">
    <source>
        <dbReference type="ARBA" id="ARBA00022729"/>
    </source>
</evidence>
<keyword evidence="8" id="KW-0862">Zinc</keyword>
<dbReference type="Gene3D" id="3.30.70.340">
    <property type="entry name" value="Metallocarboxypeptidase-like"/>
    <property type="match status" value="1"/>
</dbReference>
<evidence type="ECO:0000256" key="9">
    <source>
        <dbReference type="ARBA" id="ARBA00023049"/>
    </source>
</evidence>
<evidence type="ECO:0000256" key="11">
    <source>
        <dbReference type="PROSITE-ProRule" id="PRU01379"/>
    </source>
</evidence>
<evidence type="ECO:0000256" key="7">
    <source>
        <dbReference type="ARBA" id="ARBA00022801"/>
    </source>
</evidence>
<evidence type="ECO:0000313" key="13">
    <source>
        <dbReference type="Proteomes" id="UP000887561"/>
    </source>
</evidence>
<keyword evidence="3" id="KW-0121">Carboxypeptidase</keyword>
<dbReference type="GO" id="GO:0006508">
    <property type="term" value="P:proteolysis"/>
    <property type="evidence" value="ECO:0007669"/>
    <property type="project" value="UniProtKB-KW"/>
</dbReference>
<evidence type="ECO:0000256" key="1">
    <source>
        <dbReference type="ARBA" id="ARBA00001947"/>
    </source>
</evidence>
<keyword evidence="5" id="KW-0479">Metal-binding</keyword>
<organism evidence="13 14">
    <name type="scientific">Meloidogyne javanica</name>
    <name type="common">Root-knot nematode worm</name>
    <dbReference type="NCBI Taxonomy" id="6303"/>
    <lineage>
        <taxon>Eukaryota</taxon>
        <taxon>Metazoa</taxon>
        <taxon>Ecdysozoa</taxon>
        <taxon>Nematoda</taxon>
        <taxon>Chromadorea</taxon>
        <taxon>Rhabditida</taxon>
        <taxon>Tylenchina</taxon>
        <taxon>Tylenchomorpha</taxon>
        <taxon>Tylenchoidea</taxon>
        <taxon>Meloidogynidae</taxon>
        <taxon>Meloidogyninae</taxon>
        <taxon>Meloidogyne</taxon>
        <taxon>Meloidogyne incognita group</taxon>
    </lineage>
</organism>
<keyword evidence="7" id="KW-0378">Hydrolase</keyword>
<dbReference type="GO" id="GO:0004181">
    <property type="term" value="F:metallocarboxypeptidase activity"/>
    <property type="evidence" value="ECO:0007669"/>
    <property type="project" value="InterPro"/>
</dbReference>
<dbReference type="InterPro" id="IPR000834">
    <property type="entry name" value="Peptidase_M14"/>
</dbReference>
<reference evidence="14" key="1">
    <citation type="submission" date="2022-11" db="UniProtKB">
        <authorList>
            <consortium name="WormBaseParasite"/>
        </authorList>
    </citation>
    <scope>IDENTIFICATION</scope>
</reference>
<feature type="domain" description="Peptidase M14" evidence="12">
    <location>
        <begin position="85"/>
        <end position="167"/>
    </location>
</feature>
<proteinExistence type="inferred from homology"/>
<dbReference type="GO" id="GO:0008270">
    <property type="term" value="F:zinc ion binding"/>
    <property type="evidence" value="ECO:0007669"/>
    <property type="project" value="InterPro"/>
</dbReference>
<dbReference type="SUPFAM" id="SSF54897">
    <property type="entry name" value="Protease propeptides/inhibitors"/>
    <property type="match status" value="1"/>
</dbReference>
<dbReference type="SUPFAM" id="SSF53187">
    <property type="entry name" value="Zn-dependent exopeptidases"/>
    <property type="match status" value="1"/>
</dbReference>
<evidence type="ECO:0000259" key="12">
    <source>
        <dbReference type="PROSITE" id="PS52035"/>
    </source>
</evidence>
<evidence type="ECO:0000256" key="3">
    <source>
        <dbReference type="ARBA" id="ARBA00022645"/>
    </source>
</evidence>
<dbReference type="Gene3D" id="3.40.630.10">
    <property type="entry name" value="Zn peptidases"/>
    <property type="match status" value="1"/>
</dbReference>
<evidence type="ECO:0000256" key="5">
    <source>
        <dbReference type="ARBA" id="ARBA00022723"/>
    </source>
</evidence>
<dbReference type="Pfam" id="PF02244">
    <property type="entry name" value="Propep_M14"/>
    <property type="match status" value="1"/>
</dbReference>
<dbReference type="PANTHER" id="PTHR11705">
    <property type="entry name" value="PROTEASE FAMILY M14 CARBOXYPEPTIDASE A,B"/>
    <property type="match status" value="1"/>
</dbReference>
<dbReference type="PANTHER" id="PTHR11705:SF133">
    <property type="entry name" value="PEPTIDASE M14 CARBOXYPEPTIDASE A DOMAIN-CONTAINING PROTEIN"/>
    <property type="match status" value="1"/>
</dbReference>
<dbReference type="GO" id="GO:0005615">
    <property type="term" value="C:extracellular space"/>
    <property type="evidence" value="ECO:0007669"/>
    <property type="project" value="TreeGrafter"/>
</dbReference>
<sequence>MNGFKLLRLNPRTEKQLNWLRELYSSDTNSAPPFFNLDFWQPPTNIGALVDLTVSPIDAPAFFGELRHRELDYLVIADNLEEYDRYNPLTRMEEHLFRLREMNPRLISLYEIGRTHENRSIVTAKISARQIMPDESWRPFRGPAIWIDAGVHAREWIAPGYYLIILN</sequence>
<keyword evidence="4" id="KW-0645">Protease</keyword>